<dbReference type="Pfam" id="PF00668">
    <property type="entry name" value="Condensation"/>
    <property type="match status" value="7"/>
</dbReference>
<evidence type="ECO:0000256" key="5">
    <source>
        <dbReference type="ARBA" id="ARBA00029454"/>
    </source>
</evidence>
<dbReference type="InterPro" id="IPR000873">
    <property type="entry name" value="AMP-dep_synth/lig_dom"/>
</dbReference>
<dbReference type="Proteomes" id="UP000193498">
    <property type="component" value="Unassembled WGS sequence"/>
</dbReference>
<dbReference type="InterPro" id="IPR020806">
    <property type="entry name" value="PKS_PP-bd"/>
</dbReference>
<dbReference type="Gene3D" id="3.40.50.980">
    <property type="match status" value="6"/>
</dbReference>
<evidence type="ECO:0000313" key="7">
    <source>
        <dbReference type="EMBL" id="ORX93211.1"/>
    </source>
</evidence>
<dbReference type="CDD" id="cd19534">
    <property type="entry name" value="E_NRPS"/>
    <property type="match status" value="2"/>
</dbReference>
<feature type="domain" description="Carrier" evidence="6">
    <location>
        <begin position="3677"/>
        <end position="3752"/>
    </location>
</feature>
<dbReference type="GO" id="GO:0016874">
    <property type="term" value="F:ligase activity"/>
    <property type="evidence" value="ECO:0007669"/>
    <property type="project" value="UniProtKB-KW"/>
</dbReference>
<evidence type="ECO:0000256" key="4">
    <source>
        <dbReference type="ARBA" id="ARBA00022737"/>
    </source>
</evidence>
<dbReference type="SMART" id="SM00823">
    <property type="entry name" value="PKS_PP"/>
    <property type="match status" value="4"/>
</dbReference>
<gene>
    <name evidence="7" type="ORF">K493DRAFT_375580</name>
</gene>
<dbReference type="Gene3D" id="1.10.1200.10">
    <property type="entry name" value="ACP-like"/>
    <property type="match status" value="4"/>
</dbReference>
<accession>A0A1Y1Y5A7</accession>
<dbReference type="PANTHER" id="PTHR45527">
    <property type="entry name" value="NONRIBOSOMAL PEPTIDE SYNTHETASE"/>
    <property type="match status" value="1"/>
</dbReference>
<comment type="caution">
    <text evidence="7">The sequence shown here is derived from an EMBL/GenBank/DDBJ whole genome shotgun (WGS) entry which is preliminary data.</text>
</comment>
<keyword evidence="4" id="KW-0677">Repeat</keyword>
<dbReference type="CDD" id="cd05930">
    <property type="entry name" value="A_NRPS"/>
    <property type="match status" value="4"/>
</dbReference>
<organism evidence="7 8">
    <name type="scientific">Basidiobolus meristosporus CBS 931.73</name>
    <dbReference type="NCBI Taxonomy" id="1314790"/>
    <lineage>
        <taxon>Eukaryota</taxon>
        <taxon>Fungi</taxon>
        <taxon>Fungi incertae sedis</taxon>
        <taxon>Zoopagomycota</taxon>
        <taxon>Entomophthoromycotina</taxon>
        <taxon>Basidiobolomycetes</taxon>
        <taxon>Basidiobolales</taxon>
        <taxon>Basidiobolaceae</taxon>
        <taxon>Basidiobolus</taxon>
    </lineage>
</organism>
<dbReference type="GO" id="GO:0005737">
    <property type="term" value="C:cytoplasm"/>
    <property type="evidence" value="ECO:0007669"/>
    <property type="project" value="TreeGrafter"/>
</dbReference>
<dbReference type="PROSITE" id="PS00455">
    <property type="entry name" value="AMP_BINDING"/>
    <property type="match status" value="5"/>
</dbReference>
<keyword evidence="1" id="KW-0596">Phosphopantetheine</keyword>
<dbReference type="InterPro" id="IPR036736">
    <property type="entry name" value="ACP-like_sf"/>
</dbReference>
<dbReference type="InterPro" id="IPR025110">
    <property type="entry name" value="AMP-bd_C"/>
</dbReference>
<dbReference type="Pfam" id="PF00550">
    <property type="entry name" value="PP-binding"/>
    <property type="match status" value="4"/>
</dbReference>
<dbReference type="InterPro" id="IPR045851">
    <property type="entry name" value="AMP-bd_C_sf"/>
</dbReference>
<dbReference type="Pfam" id="PF00501">
    <property type="entry name" value="AMP-binding"/>
    <property type="match status" value="5"/>
</dbReference>
<name>A0A1Y1Y5A7_9FUNG</name>
<dbReference type="FunFam" id="3.40.50.12780:FF:000012">
    <property type="entry name" value="Non-ribosomal peptide synthetase"/>
    <property type="match status" value="1"/>
</dbReference>
<feature type="domain" description="Carrier" evidence="6">
    <location>
        <begin position="2188"/>
        <end position="2261"/>
    </location>
</feature>
<dbReference type="InterPro" id="IPR023213">
    <property type="entry name" value="CAT-like_dom_sf"/>
</dbReference>
<keyword evidence="3" id="KW-0436">Ligase</keyword>
<dbReference type="Gene3D" id="3.30.300.30">
    <property type="match status" value="5"/>
</dbReference>
<dbReference type="OrthoDB" id="416786at2759"/>
<dbReference type="SUPFAM" id="SSF56801">
    <property type="entry name" value="Acetyl-CoA synthetase-like"/>
    <property type="match status" value="5"/>
</dbReference>
<dbReference type="CDD" id="cd19531">
    <property type="entry name" value="LCL_NRPS-like"/>
    <property type="match status" value="1"/>
</dbReference>
<dbReference type="EMBL" id="MCFE01000243">
    <property type="protein sequence ID" value="ORX93211.1"/>
    <property type="molecule type" value="Genomic_DNA"/>
</dbReference>
<dbReference type="SUPFAM" id="SSF52777">
    <property type="entry name" value="CoA-dependent acyltransferases"/>
    <property type="match status" value="14"/>
</dbReference>
<keyword evidence="8" id="KW-1185">Reference proteome</keyword>
<feature type="domain" description="Carrier" evidence="6">
    <location>
        <begin position="4718"/>
        <end position="4794"/>
    </location>
</feature>
<reference evidence="7 8" key="1">
    <citation type="submission" date="2016-07" db="EMBL/GenBank/DDBJ databases">
        <title>Pervasive Adenine N6-methylation of Active Genes in Fungi.</title>
        <authorList>
            <consortium name="DOE Joint Genome Institute"/>
            <person name="Mondo S.J."/>
            <person name="Dannebaum R.O."/>
            <person name="Kuo R.C."/>
            <person name="Labutti K."/>
            <person name="Haridas S."/>
            <person name="Kuo A."/>
            <person name="Salamov A."/>
            <person name="Ahrendt S.R."/>
            <person name="Lipzen A."/>
            <person name="Sullivan W."/>
            <person name="Andreopoulos W.B."/>
            <person name="Clum A."/>
            <person name="Lindquist E."/>
            <person name="Daum C."/>
            <person name="Ramamoorthy G.K."/>
            <person name="Gryganskyi A."/>
            <person name="Culley D."/>
            <person name="Magnuson J.K."/>
            <person name="James T.Y."/>
            <person name="O'Malley M.A."/>
            <person name="Stajich J.E."/>
            <person name="Spatafora J.W."/>
            <person name="Visel A."/>
            <person name="Grigoriev I.V."/>
        </authorList>
    </citation>
    <scope>NUCLEOTIDE SEQUENCE [LARGE SCALE GENOMIC DNA]</scope>
    <source>
        <strain evidence="7 8">CBS 931.73</strain>
    </source>
</reference>
<dbReference type="GO" id="GO:0043041">
    <property type="term" value="P:amino acid activation for nonribosomal peptide biosynthetic process"/>
    <property type="evidence" value="ECO:0007669"/>
    <property type="project" value="TreeGrafter"/>
</dbReference>
<dbReference type="InterPro" id="IPR042099">
    <property type="entry name" value="ANL_N_sf"/>
</dbReference>
<dbReference type="Pfam" id="PF13193">
    <property type="entry name" value="AMP-binding_C"/>
    <property type="match status" value="2"/>
</dbReference>
<protein>
    <submittedName>
        <fullName evidence="7">Amino acid adenylation</fullName>
    </submittedName>
</protein>
<proteinExistence type="inferred from homology"/>
<evidence type="ECO:0000256" key="1">
    <source>
        <dbReference type="ARBA" id="ARBA00022450"/>
    </source>
</evidence>
<dbReference type="InterPro" id="IPR010071">
    <property type="entry name" value="AA_adenyl_dom"/>
</dbReference>
<dbReference type="NCBIfam" id="TIGR01720">
    <property type="entry name" value="NRPS-para261"/>
    <property type="match status" value="2"/>
</dbReference>
<dbReference type="STRING" id="1314790.A0A1Y1Y5A7"/>
<dbReference type="NCBIfam" id="NF003417">
    <property type="entry name" value="PRK04813.1"/>
    <property type="match status" value="5"/>
</dbReference>
<dbReference type="PROSITE" id="PS00012">
    <property type="entry name" value="PHOSPHOPANTETHEINE"/>
    <property type="match status" value="2"/>
</dbReference>
<evidence type="ECO:0000256" key="2">
    <source>
        <dbReference type="ARBA" id="ARBA00022553"/>
    </source>
</evidence>
<dbReference type="InterPro" id="IPR006162">
    <property type="entry name" value="Ppantetheine_attach_site"/>
</dbReference>
<feature type="domain" description="Carrier" evidence="6">
    <location>
        <begin position="707"/>
        <end position="783"/>
    </location>
</feature>
<comment type="similarity">
    <text evidence="5">Belongs to the NRP synthetase family.</text>
</comment>
<evidence type="ECO:0000259" key="6">
    <source>
        <dbReference type="PROSITE" id="PS50075"/>
    </source>
</evidence>
<dbReference type="InParanoid" id="A0A1Y1Y5A7"/>
<dbReference type="GO" id="GO:0031177">
    <property type="term" value="F:phosphopantetheine binding"/>
    <property type="evidence" value="ECO:0007669"/>
    <property type="project" value="InterPro"/>
</dbReference>
<dbReference type="InterPro" id="IPR020845">
    <property type="entry name" value="AMP-binding_CS"/>
</dbReference>
<keyword evidence="2" id="KW-0597">Phosphoprotein</keyword>
<dbReference type="Gene3D" id="3.40.50.12780">
    <property type="entry name" value="N-terminal domain of ligase-like"/>
    <property type="match status" value="2"/>
</dbReference>
<dbReference type="InterPro" id="IPR001242">
    <property type="entry name" value="Condensation_dom"/>
</dbReference>
<evidence type="ECO:0000313" key="8">
    <source>
        <dbReference type="Proteomes" id="UP000193498"/>
    </source>
</evidence>
<dbReference type="GO" id="GO:0044550">
    <property type="term" value="P:secondary metabolite biosynthetic process"/>
    <property type="evidence" value="ECO:0007669"/>
    <property type="project" value="TreeGrafter"/>
</dbReference>
<dbReference type="SUPFAM" id="SSF47336">
    <property type="entry name" value="ACP-like"/>
    <property type="match status" value="4"/>
</dbReference>
<dbReference type="PROSITE" id="PS50075">
    <property type="entry name" value="CARRIER"/>
    <property type="match status" value="4"/>
</dbReference>
<dbReference type="Gene3D" id="2.30.38.10">
    <property type="entry name" value="Luciferase, Domain 3"/>
    <property type="match status" value="3"/>
</dbReference>
<dbReference type="InterPro" id="IPR009081">
    <property type="entry name" value="PP-bd_ACP"/>
</dbReference>
<dbReference type="PANTHER" id="PTHR45527:SF1">
    <property type="entry name" value="FATTY ACID SYNTHASE"/>
    <property type="match status" value="1"/>
</dbReference>
<dbReference type="Gene3D" id="3.30.559.30">
    <property type="entry name" value="Nonribosomal peptide synthetase, condensation domain"/>
    <property type="match status" value="7"/>
</dbReference>
<sequence>MSETIISNVTFYYQRPGCSDPQRIAEVEEPFDVERLVAVFAVLGSRYKAVAEDEQVVLATLEGRPAATSLLLPCRETPSANLDAVQEIISPAFREIASEERLLFGLWWGSHIEEYPLEQDNRWGIRFIKEDGHCSIILGSELIESEELAKVLVSHSGILLIGEAFFFEESLISLYRFELPDGDLLWKKNVRKRQFVDNNLLLHELFEKSARCCRRNIAVRFGESAYLTYDELNRDSEKLTLQLRQLGVGPGTVVAVCMERSLEMIVAVIAVLKAGAAYVPLDPYNPPDRLKFMILDSGANRVILTQRSLKRNFEEFVDHVLCLDAWEDTDFPAIPMVTPRASLDDLAYIIYTSGSTGTPKGVMISHLSAVNTILDMNETFRVSSTDSVLAVASLSFDLSVYDIFGLLACGGTIVIPEPVANGAPSPEQWLRLMKLHNVTIWNSAPPVMTLMVDYLLEYSEILHRSLRWVFLSGDWIPLRLQGTIKEMVPECQLISLGGATEASIWSIFFPVDKIEPSWKSIPYGRPMTNQTFYIVNDELDHVPLGAPGELCIGGVGVALGYYNRDEINKKKFVPNPFAPGRLYRTGDLGRMRPDGNIEFLGRMDTQVKIRGHRVELGEIETLINGSENVRDNLVILHNNNLAAFLIPEEVNIPPIRAALSAALPAYMVPSQFIPLSSFPITLNGKIDRKALVNILEQRSKELQKPNIPTTSVQSKLCELYAATLNYCPNSVGIHDSFFELGGDSISVMRLTFLCRKAGLEVTAQQVFTNPTILKLSSVVNMAQKAVEHTFDQGAVTGTVPLTPIQQWFFELELINRNHWNQSFLIRPRENVQYQSLKDAINTVVRHHDMLRCRFTEMDTRWVQKIFPIEEEIPLLYEKVEGGQLQESILRLQSSLNISDGPIIAGALWEIGDEQRILIVIHHLVVDLVSWRVLWEDLQAAMEGKCLPSKATSFKKWSESLFLRAQDIDPRSLLIPYQHEPLLINPPTDEVLMGNPMRSASFALDPTYTKYLQSHVHDAYRTNVPEILLSALLLSYHQATGGLSLKLDMEGHGREPWDDSMDVSRCIGWFTTMFPVFLRMEKSDSMGAAIMRVKETLRSIPHKGLSHSLLKYSKVNGVSEEENDLVRAIQNHPPSEILFNYYGRFDQFESSASMWDLAPEYDNGRDDFAEGERWTHGIVIEGFIIKNQLKVVCKYDSSRYDTILLEAWVSRTEAVLSKLITHCLSPEVGGFTKSDLSLVKLSSYGLDELNTFLSTKSKQIEDIYPCTPMQQGLLSSLARDKSSYLVQVALSIHGDLDQDRFRHAWVQTAENNSALRTFFAVDLSHSEACQLVYRLPTLNWTMGSWEIDYWQELEAKFLQQDRARGFDVSEPMTRYALFSVSKEHHRFVWTVHHSILDGWSIPLVLRDVVRAYLGHSLNAAPRFRSYIEYLLQNPNESAAVFWKEKLNGVVPCNLQGFPEPNASKQGLRKYDFQCPIQFSDLVAFGRANGLTISTILKAAWAIVLAYYTNELDVVFGVVMSGRSIAIDGIDKMTGMLVNTLPLRLKLRTDMEILTWLQDVQDEQAKMVQYECCSLAQIQQWASCGNHSNLFSTILGFENYPELEIVEESSIQINGQEVHEVTEYSLALNITPMDSSRLLAKFLYDSSAMDEALIKNLAKHFGTVLLALTTTTTERLQLSDIQFNTREEEIHLVHTVSSNKASFPEQASIHGLFEEWARVSPSSTALQQGGAELTYQELNEKSDALAWHLCRMGFQSSPVGLYISKSIDMIVGIFGILKSGATYVPIDAALPISRVNYMLNAAKCQSVVTTSRLSGALSESLDPSQRIVPMDRIHGEQHHQLPKVGSTQLAYIIFTSGTTGKPKGVMVEHRGLVNLTLQAPNLFSIGPGSKVMQFYAVSFDGCAWEIFNTLCNGGTLIIPEQDDIYTAMTLADTLFITPSILATMHTKDYPLLKRVIVGGEPCPSNIIKAWSNSVELINAYGPTEITVCSNVGRLSTDERTHVGRPVANVECYILDCFMKPCPVGVVGNLYIGGVGVSRGYVNNHSLTQENFLANPFGPGKIYNTGDLARWSFKEKLEIIGRQDTQVKIHGYRIELEEIESNLCGLPGIQSAAVIVHEEKLLAFVTPESILEANVKKKLRQLLPIYMVPNRVIPKSSLPVTENGKLDRRGLSAYTQTKSDGGSKSKRLATNHVEETILAAFAIVLGKYPEEIGSDDSFFELGGDSISAMRLISILKRGGLLVNAHEVFENPSSDELAKVAKQNNPKSNLPIYSSEVIKETSLTPIQFWFLEECKIRNKHHFNQSFLLRLRSPLKVDQIHNALNMLVAHHDALRSRFRKNGSHWVQFVPAAGEEVVFHQSLVRSLAEMEQEILAMQTSLNIETGPMIAGCLFDLEFGMDGGSSGDEHHGQRLFLTIHHLVVDLVSWRIILEDLQSLIEGEQLPPKTMPFQQWAMILRNYGSSLDISIWPVKPTMHLPQLEIMDVAVEDLDSSISQKLSVTLDAQMTKDLLEIANQAYRTTPMDLLLAGFITSYMHTFNEDSISVDLEGHGREPWDPMIDIHRTVGWFTSVYPFFIQLGSSRLIADTIIQVKEALRAIPQKGFPYGVITYCKEKNRSNKPVDRSDISFNYFGRFDQLESANSLWDYQFNFDSKTNDVGIEEKPLYPVTAEAVVSKNSLLLSIEFDSSIAQRCYVEQWADAWKESLVEIVKHCRDSRNGHPTKSDLPLLSMSQPQITALINSLDRNGFSGRDIEDLYPCTPLQSGLLMKTIDDPSAYMVQSATTVIGELDPMRFQQAWQQVVNHQAILRTTFLVGSAPQDVQLVRRAVSYSWTWGSCSEDELARLELDYIKQDRHRGFKVTENLMRFALFKFSANKNRFIWTFHHALLDGWSVSLVLRSVMDAYYGLKQRPEIKFRRFVENYSDSQSSEAQNFWCNYLKEARPCIIPKLIQTTYRKSDISDPAEGAFTRKIPGIYDIVEAKAHAAGCTISTITRAAWALLLRCYTGQDDIQFGVTVSGRNSDIEGIENVVGLCINTIPFRVHFDPSLCILDWLRKLHSLHAAILPHEHYSLAKILSLAEGAARGGLFNSIFVYENYPPLQHDERCLAIRDNQSYENTEYPLSLAVERSTNDLILTFMYNNELYDQGSIARISHHFETALHSLATMNLSESIARISVMAAEEENLVSSFSNPTVTAEHIVSTTESCFLGLFKHQVHSIPENIAVQHKDSSLTYQQLCRYATLVAGCLLQVGLKLETPVALLTDRSMGMIIGILGIQMAGGAYVPIDCTLPQSRIEYMLKDSGCTLMINVSTERTFSPSGVQTIQLSNLIQATATDVSLPAVNGENLAYIVYTSGTTGNPKGVMVEHGGLYNFAKANVAGVTPGKKVLQFFSVGFDGCAMEIFMTLGNGGCLILSNEDSIFDSISQVEVMMATPSMLSNLDPSEYPAVNTVVAGGEKCHPALVAKWEKHAVFLNAYGPTEATICTNIQRLTSEDPISVGPPLPNVQCYILDSDSRPVPIGIVGELYIGGIGVARGYVGREELTIAKFIKNPFAEGRLYVTGDRARWLTSGAVEILGRMDSQVKIRGYRIEIEEIVSTMNSHDGVNEATVVARDAQLIGLISPNDVDIESIYSHLRDTLPSYMVPYHIYTCDTLPRTTNGKIDLQQVLEDTKKMQAVEIKNNPIIQPASELQGLVLSAFEDVLSQTKLSMLSDFFDFGGCSLSAMRLRNSIQVLFDVRISMSDVFRYSTALEMSGLISKLKSTGVDRKFIISRTPLTRMQDVSSECVTSFAQEQMILLYELDPSSPVYNVPVGLKIRGNLDVGTLTGALRSLIQKHTSLRTYFAWMNDQTYQKIVLEDRFELNLNIVDISSLQSSEKANQLDKQFAKHVNEPFDLYQPPLYRLLLIKWAEDIYYFLFNMHHAITDGRSCAILLRELFDNYTAMQKGIPIEICPDMAQYADFAYWQRQWLSEDIQNSQIKYWKQKLQNAPTFTTLPLDLPRPQYQTFCGTSYTFDLNQEVAERMVTYSQKANVTVFTFFLTVFKVLLHRYTDSDDLVVGTVTSGRNQHDVQNIVGYFVNTLALRTYVSSDHTFEEYLYQVKETLLEAMENVDLPFQHMVSELSPERDPSYHPLFQTMILLQENPIGSVDVPGLDISLYDTDLTSAKFDFVLELARNSVGGYSGTITYSVDIFDQCRIHDFAQHFASLVATLADSPKTPVRYVEYMSANEKRRILEEFNETDRPISQEGIHQIFEQHALLYPNNIAVEHGATNLRYLELNRNANAVAMQLKMMGVNPGDNIALFTNREVTMIIGIIGILKAGGVYVPIDATLPKARVKFMIQDSNCKLVLTSENLLHQYHDYISNRPNLCFEQVDQHSIGQTSCSMTKTQHKDAAYIIYTSGTTGKPKGCMVSHRGLCNLVTSNFIQICPKMKVMQFFSIGFDGCAFEIFMTLCNGGTLVLRDEDFGATLLGVDTIAITPSVLLTLSPAQYPNLKSIIVAGEPCPKSIVASWASTVKLYNAYGPTEATICTNIKLLDYDTQHVTVGKPIANVKCYILDRHMQPVANGVIGELYLGGVGIAIGYVGLPELTGSRFIPNPFGYGRLYKTGDLAKWTRDGEVDLIGRIDNQVKLRGYRIELSEIESALAEYHGVEATAVMLHHKKLFAFVRPECVESQGLQEYLLRVLPSYMIPSQILKLPKFPRTSNDKIDYQALSEIISSVQLATKEVITATNAVQEIITRAFSAALGLPLESISIYDSFFQLGGDSITAMQVVSFARKKSISIKVQNIFQTPTIIELSCQAQWLTASSGNSYDTPFVGVSSLIPIQLWFLEECKIRNKHHFNQSFLLRLRSPLKVDQIHNALNMLVAHHDALRSRFSKNGSHWVQFVPAAGEEVVFHQSLVRSLAEMEQEILAMQTSLNIETGPMIAGCLFDLEFGMDGGSSGDEHHGQRLFLTIHHLVVDLVSWRIILEDLQSLIEGEQLPPKTMPFQQWALNLYKYAPLIDSPWPQSTQIFSLVSDPYAQEQLPTIEFCSIDLEPNLTAKLLHASMVANIKIQEVLITTLLLSYHRLSGEKSLTLHMEGHGREPWDNNVDISRTVGWFTSIYPVSFILDTPDNIPASIIHVKEVLRSIPQNGFIFGLLQSCLPADTITKSYPDIAFNYHGKLWQTSSNDSLWELQLNSPLKNSDIAQNEHLTHKITADCTMYDEQATLRFGYDTSFYSRRTVMRWMKLWKAAVLEVLEYCQSRGISLRSPSDFPLLNISQKQLEDVITVYLPQYGLDANDIEDMYPCTPLQSGLLMQLIDDPSSYLVQSMITLEGTLDLELFKDSWKKTAQHYDILRTVFLIGVYDNDLQIVRKSFEPNCLLMDCPDIGADQFVMSFVQNDRKRGFEPVELLMRLTVFQFSPTHHQLLWTVHHSLLDGWSIPLVLNTLMDFYRGETPLPTTRFRDFVQYNEAQDHVATRAFWESYLEGVNSTFIPSSLAIDTKRKCNGQSIHGIKGVFDSLESLARNCRVTISTLIRAAWAIVLSHCTNQLDVVFGVTVSGRAGELMGVESIVGLLINTVPFRVQVNGSSSLAPWLKQLHDSQTSMLPHEYRALTDNISTSRTSPYGGLFNTIIVYENYPSYVSNASLACHEELRLTSAGGFEFTEYPMAISFAKDGEDLAFKILYNESFGEDDVSLFSHYIENVILGMVSHAPSGSISDLSIVSSSERKTLLHDFNPPNTCNAEELTILDLFNAQVKANPNGVGVEQGNCSLTYSELYQQVEQLQYTLGSLLQTPNPAIGLLTVRSPEMIVGALGILKAGGAYVPIDASLPLGRITHMIDTSGCPIIVTTKKIHGDFVELLKAKTVVHIDDLIESAEPVTCMDINSDSLAYIIFTSGSTGMPKGVMVEHRGLYNVIMANIANVQRGARVMQFFSIGFDGCVIEIFTTLCHGGTLVLCDNDDFTSTISMVDTLLITPSVLNDLKPGDFHNLKTVLVAGESCSGRIASTWAGHVNFVNAYGPTEATVCSNFTTLHAGDKINVGKPIQNMKCYILDDYQRLLPIGAKGELYLGGVGIARGYIGSEELNRKSFLHNPFEYGRLYRTGDKARWLPDGMLEILGRSDNQLKIRGYRVELDEVRLAFEKCNLLHQSSVVVVEDALVEMKLVAFVTPKAVDLTAVKSYLAKVLPAYMIPNHIYSLDMLPLTTNQKVDDNELKKHAISLSLLTEAKRSKIYPVTALERKILCAFMEALSLPKTMDLSMMITSLS</sequence>
<dbReference type="InterPro" id="IPR010060">
    <property type="entry name" value="NRPS_synth"/>
</dbReference>
<dbReference type="FunFam" id="3.40.50.980:FF:000001">
    <property type="entry name" value="Non-ribosomal peptide synthetase"/>
    <property type="match status" value="4"/>
</dbReference>
<dbReference type="Gene3D" id="3.30.559.10">
    <property type="entry name" value="Chloramphenicol acetyltransferase-like domain"/>
    <property type="match status" value="7"/>
</dbReference>
<evidence type="ECO:0000256" key="3">
    <source>
        <dbReference type="ARBA" id="ARBA00022598"/>
    </source>
</evidence>
<dbReference type="NCBIfam" id="TIGR01733">
    <property type="entry name" value="AA-adenyl-dom"/>
    <property type="match status" value="5"/>
</dbReference>